<feature type="domain" description="SEA" evidence="12">
    <location>
        <begin position="171"/>
        <end position="295"/>
    </location>
</feature>
<dbReference type="Pfam" id="PF00002">
    <property type="entry name" value="7tm_2"/>
    <property type="match status" value="1"/>
</dbReference>
<evidence type="ECO:0000259" key="14">
    <source>
        <dbReference type="PROSITE" id="PS50261"/>
    </source>
</evidence>
<feature type="domain" description="GAIN-B" evidence="13">
    <location>
        <begin position="833"/>
        <end position="979"/>
    </location>
</feature>
<keyword evidence="3" id="KW-1003">Cell membrane</keyword>
<evidence type="ECO:0000256" key="4">
    <source>
        <dbReference type="ARBA" id="ARBA00022692"/>
    </source>
</evidence>
<evidence type="ECO:0000256" key="1">
    <source>
        <dbReference type="ARBA" id="ARBA00004651"/>
    </source>
</evidence>
<dbReference type="GO" id="GO:0007166">
    <property type="term" value="P:cell surface receptor signaling pathway"/>
    <property type="evidence" value="ECO:0007669"/>
    <property type="project" value="InterPro"/>
</dbReference>
<feature type="domain" description="G-protein coupled receptors family 2 profile 2" evidence="14">
    <location>
        <begin position="983"/>
        <end position="1246"/>
    </location>
</feature>
<evidence type="ECO:0000256" key="5">
    <source>
        <dbReference type="ARBA" id="ARBA00022729"/>
    </source>
</evidence>
<evidence type="ECO:0000259" key="15">
    <source>
        <dbReference type="PROSITE" id="PS50835"/>
    </source>
</evidence>
<dbReference type="PANTHER" id="PTHR45813">
    <property type="entry name" value="IG-LIKE DOMAIN-CONTAINING PROTEIN"/>
    <property type="match status" value="1"/>
</dbReference>
<feature type="transmembrane region" description="Helical" evidence="11">
    <location>
        <begin position="1222"/>
        <end position="1245"/>
    </location>
</feature>
<dbReference type="SMART" id="SM00303">
    <property type="entry name" value="GPS"/>
    <property type="match status" value="1"/>
</dbReference>
<dbReference type="PRINTS" id="PR01695">
    <property type="entry name" value="IGHEPTARCPTR"/>
</dbReference>
<dbReference type="Ensembl" id="ENSXETT00000121446">
    <property type="protein sequence ID" value="ENSXETP00000104942"/>
    <property type="gene ID" value="ENSXETG00000017473"/>
</dbReference>
<dbReference type="PROSITE" id="PS50261">
    <property type="entry name" value="G_PROTEIN_RECEP_F2_4"/>
    <property type="match status" value="1"/>
</dbReference>
<dbReference type="InterPro" id="IPR017981">
    <property type="entry name" value="GPCR_2-like_7TM"/>
</dbReference>
<evidence type="ECO:0000256" key="6">
    <source>
        <dbReference type="ARBA" id="ARBA00022989"/>
    </source>
</evidence>
<dbReference type="GO" id="GO:0005886">
    <property type="term" value="C:plasma membrane"/>
    <property type="evidence" value="ECO:0007669"/>
    <property type="project" value="UniProtKB-SubCell"/>
</dbReference>
<evidence type="ECO:0000259" key="12">
    <source>
        <dbReference type="PROSITE" id="PS50024"/>
    </source>
</evidence>
<keyword evidence="6 11" id="KW-1133">Transmembrane helix</keyword>
<dbReference type="CDD" id="cd15932">
    <property type="entry name" value="7tmB2_GPR116-like_Adhesion_VI"/>
    <property type="match status" value="1"/>
</dbReference>
<keyword evidence="7 11" id="KW-0472">Membrane</keyword>
<dbReference type="PROSITE" id="PS50221">
    <property type="entry name" value="GAIN_B"/>
    <property type="match status" value="1"/>
</dbReference>
<dbReference type="PROSITE" id="PS00650">
    <property type="entry name" value="G_PROTEIN_RECEP_F2_2"/>
    <property type="match status" value="1"/>
</dbReference>
<keyword evidence="10" id="KW-0393">Immunoglobulin domain</keyword>
<dbReference type="GO" id="GO:0004930">
    <property type="term" value="F:G protein-coupled receptor activity"/>
    <property type="evidence" value="ECO:0007669"/>
    <property type="project" value="InterPro"/>
</dbReference>
<dbReference type="Bgee" id="ENSXETG00000017473">
    <property type="expression patterns" value="Expressed in heart and 6 other cell types or tissues"/>
</dbReference>
<dbReference type="InterPro" id="IPR046338">
    <property type="entry name" value="GAIN_dom_sf"/>
</dbReference>
<keyword evidence="8" id="KW-1015">Disulfide bond</keyword>
<dbReference type="Pfam" id="PF01390">
    <property type="entry name" value="SEA"/>
    <property type="match status" value="1"/>
</dbReference>
<dbReference type="Pfam" id="PF00047">
    <property type="entry name" value="ig"/>
    <property type="match status" value="2"/>
</dbReference>
<dbReference type="InterPro" id="IPR057244">
    <property type="entry name" value="GAIN_B"/>
</dbReference>
<dbReference type="InterPro" id="IPR003598">
    <property type="entry name" value="Ig_sub2"/>
</dbReference>
<dbReference type="InterPro" id="IPR057400">
    <property type="entry name" value="ADGRF3/5_N"/>
</dbReference>
<dbReference type="Pfam" id="PF16489">
    <property type="entry name" value="GAIN"/>
    <property type="match status" value="1"/>
</dbReference>
<keyword evidence="9" id="KW-0325">Glycoprotein</keyword>
<evidence type="ECO:0000256" key="11">
    <source>
        <dbReference type="SAM" id="Phobius"/>
    </source>
</evidence>
<feature type="domain" description="Ig-like" evidence="15">
    <location>
        <begin position="269"/>
        <end position="369"/>
    </location>
</feature>
<feature type="transmembrane region" description="Helical" evidence="11">
    <location>
        <begin position="1069"/>
        <end position="1092"/>
    </location>
</feature>
<name>A0A803JAS3_XENTR</name>
<dbReference type="InterPro" id="IPR013151">
    <property type="entry name" value="Immunoglobulin_dom"/>
</dbReference>
<dbReference type="InterPro" id="IPR036364">
    <property type="entry name" value="SEA_dom_sf"/>
</dbReference>
<dbReference type="InterPro" id="IPR017983">
    <property type="entry name" value="GPCR_2_secretin-like_CS"/>
</dbReference>
<dbReference type="FunCoup" id="A0A803JAS3">
    <property type="interactions" value="54"/>
</dbReference>
<proteinExistence type="inferred from homology"/>
<dbReference type="InterPro" id="IPR000082">
    <property type="entry name" value="SEA_dom"/>
</dbReference>
<dbReference type="InterPro" id="IPR032471">
    <property type="entry name" value="AGRL2-4_GAIN_subdom_A"/>
</dbReference>
<dbReference type="InterPro" id="IPR007110">
    <property type="entry name" value="Ig-like_dom"/>
</dbReference>
<comment type="subcellular location">
    <subcellularLocation>
        <location evidence="1">Cell membrane</location>
        <topology evidence="1">Multi-pass membrane protein</topology>
    </subcellularLocation>
</comment>
<dbReference type="SUPFAM" id="SSF48726">
    <property type="entry name" value="Immunoglobulin"/>
    <property type="match status" value="2"/>
</dbReference>
<dbReference type="Gene3D" id="1.20.1070.10">
    <property type="entry name" value="Rhodopsin 7-helix transmembrane proteins"/>
    <property type="match status" value="1"/>
</dbReference>
<dbReference type="GeneTree" id="ENSGT00940000154603"/>
<evidence type="ECO:0000256" key="9">
    <source>
        <dbReference type="ARBA" id="ARBA00023180"/>
    </source>
</evidence>
<protein>
    <submittedName>
        <fullName evidence="16">Adhesion G protein-coupled receptor F1</fullName>
    </submittedName>
</protein>
<feature type="domain" description="Ig-like" evidence="15">
    <location>
        <begin position="471"/>
        <end position="561"/>
    </location>
</feature>
<dbReference type="PRINTS" id="PR00249">
    <property type="entry name" value="GPCRSECRETIN"/>
</dbReference>
<dbReference type="Gene3D" id="2.60.40.10">
    <property type="entry name" value="Immunoglobulins"/>
    <property type="match status" value="2"/>
</dbReference>
<feature type="transmembrane region" description="Helical" evidence="11">
    <location>
        <begin position="1196"/>
        <end position="1216"/>
    </location>
</feature>
<dbReference type="PANTHER" id="PTHR45813:SF4">
    <property type="entry name" value="ADHESION G PROTEIN-COUPLED RECEPTOR F5"/>
    <property type="match status" value="1"/>
</dbReference>
<feature type="transmembrane region" description="Helical" evidence="11">
    <location>
        <begin position="1104"/>
        <end position="1127"/>
    </location>
</feature>
<feature type="transmembrane region" description="Helical" evidence="11">
    <location>
        <begin position="1025"/>
        <end position="1049"/>
    </location>
</feature>
<reference evidence="16" key="2">
    <citation type="submission" date="2021-03" db="UniProtKB">
        <authorList>
            <consortium name="Ensembl"/>
        </authorList>
    </citation>
    <scope>IDENTIFICATION</scope>
</reference>
<dbReference type="CDD" id="cd00096">
    <property type="entry name" value="Ig"/>
    <property type="match status" value="1"/>
</dbReference>
<dbReference type="SUPFAM" id="SSF82671">
    <property type="entry name" value="SEA domain"/>
    <property type="match status" value="1"/>
</dbReference>
<dbReference type="InterPro" id="IPR000203">
    <property type="entry name" value="GPS"/>
</dbReference>
<dbReference type="InterPro" id="IPR036179">
    <property type="entry name" value="Ig-like_dom_sf"/>
</dbReference>
<evidence type="ECO:0000256" key="10">
    <source>
        <dbReference type="ARBA" id="ARBA00023319"/>
    </source>
</evidence>
<dbReference type="InterPro" id="IPR008078">
    <property type="entry name" value="GPCR_2_Ig-hepta-like_rcpt"/>
</dbReference>
<dbReference type="InterPro" id="IPR003599">
    <property type="entry name" value="Ig_sub"/>
</dbReference>
<comment type="similarity">
    <text evidence="2">Belongs to the G-protein coupled receptor 2 family. Adhesion G-protein coupled receptor (ADGR) subfamily.</text>
</comment>
<dbReference type="InterPro" id="IPR013783">
    <property type="entry name" value="Ig-like_fold"/>
</dbReference>
<feature type="transmembrane region" description="Helical" evidence="11">
    <location>
        <begin position="985"/>
        <end position="1004"/>
    </location>
</feature>
<evidence type="ECO:0000256" key="3">
    <source>
        <dbReference type="ARBA" id="ARBA00022475"/>
    </source>
</evidence>
<dbReference type="SUPFAM" id="SSF81321">
    <property type="entry name" value="Family A G protein-coupled receptor-like"/>
    <property type="match status" value="1"/>
</dbReference>
<evidence type="ECO:0000313" key="16">
    <source>
        <dbReference type="Ensembl" id="ENSXETP00000104942"/>
    </source>
</evidence>
<dbReference type="SMART" id="SM00409">
    <property type="entry name" value="IG"/>
    <property type="match status" value="2"/>
</dbReference>
<keyword evidence="4 11" id="KW-0812">Transmembrane</keyword>
<dbReference type="PROSITE" id="PS50835">
    <property type="entry name" value="IG_LIKE"/>
    <property type="match status" value="2"/>
</dbReference>
<dbReference type="Gene3D" id="1.25.40.610">
    <property type="match status" value="1"/>
</dbReference>
<dbReference type="InterPro" id="IPR000832">
    <property type="entry name" value="GPCR_2_secretin-like"/>
</dbReference>
<dbReference type="PROSITE" id="PS50024">
    <property type="entry name" value="SEA"/>
    <property type="match status" value="1"/>
</dbReference>
<dbReference type="Pfam" id="PF25387">
    <property type="entry name" value="ADGRF3_N"/>
    <property type="match status" value="1"/>
</dbReference>
<accession>A0A803JAS3</accession>
<evidence type="ECO:0000256" key="2">
    <source>
        <dbReference type="ARBA" id="ARBA00007343"/>
    </source>
</evidence>
<keyword evidence="5" id="KW-0732">Signal</keyword>
<dbReference type="Gene3D" id="2.60.220.50">
    <property type="match status" value="1"/>
</dbReference>
<sequence>MNVQFSRRRQNMDRRWIYFIFALFSSVPLSPAFPNLKLYSVLSPLGSSGHYLSETLEGIFTRRKRDVAPSGTQYTFDIEISFPNASLLNDLKQYIQSLSYPVALDSSMTTNITAINVTTACSLSGSTSQCSCENGYVWASDVCHKYTPCAGSSSPCTCISQTLPTGTYCQPKTYITIKMSLRINEDFTSNLLDRSSTKYKSYKSQLENAFNTCYGTLPGFQSATVTGFRPGSVVADYTITTDPVNTSVLQAANNDLVANLSKVFILATPAIQNIIEGQSNMSVLPAKVFVGDNLSLTCTVNSVSTNVLWYFNDSQKITSNALFQMTFTSTSDGSVSNLLIASVTSDYAGNYRCMFENSSTLYSVDTNITIASITMSGPDSVTVTCDNSDNILVTCSTDGDINSLSLTCSSDPNKGVFNRSQLCSTSTCWTYIVQASPDQCTDGSTATYSCTCFTSYGAKVSKAVSVTYSKPGLTLIPAAGTLSISEGQSIWLECKSSKDVPDIIWNFSGTINTTVQTTLFNYYASNSTSVLYIPSAVTSWQGNFYCSSESLKLQSTQKSVVVVKLIASSQIDINPVDTVYQSGTATKFSCCGSDMSGYTATLQIGVITTAMTLYGNCFNVTYNCANCGNYTASCTITNSLGGTVKSAPMKLTLRQQVEIKCGAPPGVGALGDIITVPCSSENINLTGNKSYTCTSTGWQAVVPDNCVLQVLNRLVSDVPSLTGPGGAEILPVYVANLSATVTAEKENITSSPSNIVTVVNILQQVTTTTQTVQPDVMQNFLTTVNVVVDDTSKNAWNNMNNRTDRGTQLLNSVEQFARKLQIDNGSISIINNSNVQLAGIIANSSRSYNESFNFSQGNNLTGSVLISKDSVSNMENNTNIITIAYATLKDILLNTSTKVVNGLVMTTVLSTQVPSNFKISMNFKKSNQTLNVPGCVFWNLETNNWDSTGCQGVNNAENVSCDCDHLTSFSILMSYKAVDSIILDYITYIGLAISIISLLICITIEGLIWKSVTKNKTSYMRHVCLVNIAVSLLIADIWFIIGSAISTLLKSDPLNTANSNACVSATFFTHFFYLSLFFWMLTMGLILFYRLVYVLHDMSKSRMMAIAFTMGYGCPLLISIITVAVTQPGRTYLNGNACWLNFSDSKAFIAFVLPALTIILVNFIILAVVIIKLLRPSVGDKPKKEDKSTLIHIGKSIAILTPLLGLTWGFGIATIIAPDALWVLGIFAALNSLQGLFILLFGCLLDKKVRDSLLSRFSLSRWSSQQTKSSHVTSSEIQISRGVFNIFAKKGAYNISSAQRSSSSETPSNSYSLLT</sequence>
<organism evidence="16">
    <name type="scientific">Xenopus tropicalis</name>
    <name type="common">Western clawed frog</name>
    <name type="synonym">Silurana tropicalis</name>
    <dbReference type="NCBI Taxonomy" id="8364"/>
    <lineage>
        <taxon>Eukaryota</taxon>
        <taxon>Metazoa</taxon>
        <taxon>Chordata</taxon>
        <taxon>Craniata</taxon>
        <taxon>Vertebrata</taxon>
        <taxon>Euteleostomi</taxon>
        <taxon>Amphibia</taxon>
        <taxon>Batrachia</taxon>
        <taxon>Anura</taxon>
        <taxon>Pipoidea</taxon>
        <taxon>Pipidae</taxon>
        <taxon>Xenopodinae</taxon>
        <taxon>Xenopus</taxon>
        <taxon>Silurana</taxon>
    </lineage>
</organism>
<feature type="transmembrane region" description="Helical" evidence="11">
    <location>
        <begin position="1147"/>
        <end position="1175"/>
    </location>
</feature>
<gene>
    <name evidence="16" type="primary">adgrf1</name>
</gene>
<reference evidence="16" key="1">
    <citation type="journal article" date="2010" name="Science">
        <title>The genome of the Western clawed frog Xenopus tropicalis.</title>
        <authorList>
            <person name="Hellsten U."/>
            <person name="Harland R.M."/>
            <person name="Gilchrist M.J."/>
            <person name="Hendrix D."/>
            <person name="Jurka J."/>
            <person name="Kapitonov V."/>
            <person name="Ovcharenko I."/>
            <person name="Putnam N.H."/>
            <person name="Shu S."/>
            <person name="Taher L."/>
            <person name="Blitz I.L."/>
            <person name="Blumberg B."/>
            <person name="Dichmann D.S."/>
            <person name="Dubchak I."/>
            <person name="Amaya E."/>
            <person name="Detter J.C."/>
            <person name="Fletcher R."/>
            <person name="Gerhard D.S."/>
            <person name="Goodstein D."/>
            <person name="Graves T."/>
            <person name="Grigoriev I.V."/>
            <person name="Grimwood J."/>
            <person name="Kawashima T."/>
            <person name="Lindquist E."/>
            <person name="Lucas S.M."/>
            <person name="Mead P.E."/>
            <person name="Mitros T."/>
            <person name="Ogino H."/>
            <person name="Ohta Y."/>
            <person name="Poliakov A.V."/>
            <person name="Pollet N."/>
            <person name="Robert J."/>
            <person name="Salamov A."/>
            <person name="Sater A.K."/>
            <person name="Schmutz J."/>
            <person name="Terry A."/>
            <person name="Vize P.D."/>
            <person name="Warren W.C."/>
            <person name="Wells D."/>
            <person name="Wills A."/>
            <person name="Wilson R.K."/>
            <person name="Zimmerman L.B."/>
            <person name="Zorn A.M."/>
            <person name="Grainger R."/>
            <person name="Grammer T."/>
            <person name="Khokha M.K."/>
            <person name="Richardson P.M."/>
            <person name="Rokhsar D.S."/>
        </authorList>
    </citation>
    <scope>NUCLEOTIDE SEQUENCE [LARGE SCALE GENOMIC DNA]</scope>
    <source>
        <strain evidence="16">Nigerian</strain>
    </source>
</reference>
<dbReference type="Pfam" id="PF01825">
    <property type="entry name" value="GPS"/>
    <property type="match status" value="1"/>
</dbReference>
<evidence type="ECO:0000259" key="13">
    <source>
        <dbReference type="PROSITE" id="PS50221"/>
    </source>
</evidence>
<evidence type="ECO:0000256" key="7">
    <source>
        <dbReference type="ARBA" id="ARBA00023136"/>
    </source>
</evidence>
<evidence type="ECO:0000256" key="8">
    <source>
        <dbReference type="ARBA" id="ARBA00023157"/>
    </source>
</evidence>
<dbReference type="InterPro" id="IPR051587">
    <property type="entry name" value="Adhesion_GPCR"/>
</dbReference>
<dbReference type="Gene3D" id="3.30.70.960">
    <property type="entry name" value="SEA domain"/>
    <property type="match status" value="1"/>
</dbReference>
<dbReference type="FunFam" id="1.20.1070.10:FF:000058">
    <property type="entry name" value="Adhesion G protein-coupled receptor F5"/>
    <property type="match status" value="1"/>
</dbReference>
<dbReference type="InParanoid" id="A0A803JAS3"/>
<dbReference type="SMART" id="SM00408">
    <property type="entry name" value="IGc2"/>
    <property type="match status" value="2"/>
</dbReference>